<reference evidence="9" key="1">
    <citation type="journal article" date="2017" name="J. Phycol.">
        <title>Analysis of chloroplast genomes and a supermatrix inform reclassification of the Rhodomelaceae (Rhodophyta).</title>
        <authorList>
            <person name="Diaz-Tapia P."/>
            <person name="Maggs C.A."/>
            <person name="West J.A."/>
            <person name="Verbruggen H."/>
        </authorList>
    </citation>
    <scope>NUCLEOTIDE SEQUENCE</scope>
    <source>
        <strain evidence="9">PD949</strain>
    </source>
</reference>
<evidence type="ECO:0000256" key="7">
    <source>
        <dbReference type="SAM" id="Phobius"/>
    </source>
</evidence>
<organism evidence="9">
    <name type="scientific">Ophidocladus simpliciusculus</name>
    <dbReference type="NCBI Taxonomy" id="1261574"/>
    <lineage>
        <taxon>Eukaryota</taxon>
        <taxon>Rhodophyta</taxon>
        <taxon>Florideophyceae</taxon>
        <taxon>Rhodymeniophycidae</taxon>
        <taxon>Ceramiales</taxon>
        <taxon>Rhodomelaceae</taxon>
        <taxon>Herposiphonieae</taxon>
        <taxon>Ophidocladus</taxon>
    </lineage>
</organism>
<keyword evidence="2 6" id="KW-0812">Transmembrane</keyword>
<comment type="subunit">
    <text evidence="6">May interact with CcsA.</text>
</comment>
<comment type="similarity">
    <text evidence="6">Belongs to the Ccs1/CcsB family.</text>
</comment>
<dbReference type="AlphaFoldDB" id="A0A1Z1MJJ2"/>
<feature type="transmembrane region" description="Helical" evidence="7">
    <location>
        <begin position="75"/>
        <end position="97"/>
    </location>
</feature>
<keyword evidence="5 6" id="KW-0472">Membrane</keyword>
<geneLocation type="chloroplast" evidence="9"/>
<dbReference type="InterPro" id="IPR023494">
    <property type="entry name" value="Cyt_c_bgen_Ccs1/CcsB/ResB"/>
</dbReference>
<protein>
    <recommendedName>
        <fullName evidence="6">Cytochrome c biogenesis protein Ccs1</fullName>
    </recommendedName>
</protein>
<keyword evidence="6" id="KW-0793">Thylakoid</keyword>
<feature type="domain" description="ResB-like" evidence="8">
    <location>
        <begin position="16"/>
        <end position="280"/>
    </location>
</feature>
<feature type="transmembrane region" description="Helical" evidence="7">
    <location>
        <begin position="373"/>
        <end position="393"/>
    </location>
</feature>
<keyword evidence="3 6" id="KW-0201">Cytochrome c-type biogenesis</keyword>
<evidence type="ECO:0000256" key="1">
    <source>
        <dbReference type="ARBA" id="ARBA00004141"/>
    </source>
</evidence>
<keyword evidence="9" id="KW-0150">Chloroplast</keyword>
<sequence length="449" mass="52817">MKNLLWVFIKKLANLSFSIFLLSIIAFFSFLGSIIEQGQSIKYYQFNYPKSSLYFVHFNWEWISYLGLDHIFQTWWFILTLFIFILSLTSCSFFVQLPSLKNARRWKFFSSNSPGNFNKYFENNFFIYCHSYINIVYSLIRSNFFIFCQDKSIYSYKGLSGRIAPIFVHFSIVIILLGSMLSFLSSFVVQEMIPNGEIFHLKNIIHSGFYSKIPIDLWGRIDNFYINYNIDGSIQQFFSELSIFYKMKNILNEKNISVNSPLHFKGITFYQTDWQIDAARIILSDNMLIQKKLIKASIKSQNCWLCKINLDKNTQIFLLLFNLNNNVVIFNANGNIVAAVQVGQKFYINNIIFCIQEIMSSTGIQIKVDPGILFVYLGFLFLMLSTILSYISYSQIWIHGYRSSFNLIGTTNRAILFFESNIFYLNKLYYYYSSLNYLIARNLIDYILK</sequence>
<evidence type="ECO:0000256" key="5">
    <source>
        <dbReference type="ARBA" id="ARBA00023136"/>
    </source>
</evidence>
<name>A0A1Z1MJJ2_9FLOR</name>
<dbReference type="PANTHER" id="PTHR31566">
    <property type="entry name" value="CYTOCHROME C BIOGENESIS PROTEIN CCS1, CHLOROPLASTIC"/>
    <property type="match status" value="1"/>
</dbReference>
<evidence type="ECO:0000256" key="6">
    <source>
        <dbReference type="HAMAP-Rule" id="MF_01392"/>
    </source>
</evidence>
<evidence type="ECO:0000313" key="9">
    <source>
        <dbReference type="EMBL" id="ARW65924.1"/>
    </source>
</evidence>
<keyword evidence="4 6" id="KW-1133">Transmembrane helix</keyword>
<evidence type="ECO:0000259" key="8">
    <source>
        <dbReference type="Pfam" id="PF05140"/>
    </source>
</evidence>
<dbReference type="InterPro" id="IPR007816">
    <property type="entry name" value="ResB-like_domain"/>
</dbReference>
<keyword evidence="9" id="KW-0934">Plastid</keyword>
<gene>
    <name evidence="6 9" type="primary">ccs1</name>
</gene>
<evidence type="ECO:0000256" key="3">
    <source>
        <dbReference type="ARBA" id="ARBA00022748"/>
    </source>
</evidence>
<evidence type="ECO:0000256" key="2">
    <source>
        <dbReference type="ARBA" id="ARBA00022692"/>
    </source>
</evidence>
<dbReference type="GeneID" id="33358985"/>
<dbReference type="HAMAP" id="MF_01392">
    <property type="entry name" value="CytC_Ccs1"/>
    <property type="match status" value="1"/>
</dbReference>
<comment type="function">
    <text evidence="6">Required during biogenesis of c-type cytochromes (cytochrome c6 and cytochrome f) at the step of heme attachment.</text>
</comment>
<dbReference type="Pfam" id="PF05140">
    <property type="entry name" value="ResB"/>
    <property type="match status" value="1"/>
</dbReference>
<feature type="transmembrane region" description="Helical" evidence="7">
    <location>
        <begin position="125"/>
        <end position="146"/>
    </location>
</feature>
<feature type="transmembrane region" description="Helical" evidence="7">
    <location>
        <begin position="166"/>
        <end position="189"/>
    </location>
</feature>
<dbReference type="RefSeq" id="YP_009396738.1">
    <property type="nucleotide sequence ID" value="NC_035284.1"/>
</dbReference>
<comment type="subcellular location">
    <subcellularLocation>
        <location evidence="1">Membrane</location>
        <topology evidence="1">Multi-pass membrane protein</topology>
    </subcellularLocation>
    <subcellularLocation>
        <location evidence="6">Plastid</location>
        <location evidence="6">Chloroplast thylakoid membrane</location>
        <topology evidence="6">Multi-pass membrane protein</topology>
    </subcellularLocation>
</comment>
<feature type="transmembrane region" description="Helical" evidence="7">
    <location>
        <begin position="12"/>
        <end position="35"/>
    </location>
</feature>
<dbReference type="PANTHER" id="PTHR31566:SF0">
    <property type="entry name" value="CYTOCHROME C BIOGENESIS PROTEIN CCS1, CHLOROPLASTIC"/>
    <property type="match status" value="1"/>
</dbReference>
<dbReference type="EMBL" id="MF101440">
    <property type="protein sequence ID" value="ARW65924.1"/>
    <property type="molecule type" value="Genomic_DNA"/>
</dbReference>
<dbReference type="GO" id="GO:0009535">
    <property type="term" value="C:chloroplast thylakoid membrane"/>
    <property type="evidence" value="ECO:0007669"/>
    <property type="project" value="UniProtKB-SubCell"/>
</dbReference>
<evidence type="ECO:0000256" key="4">
    <source>
        <dbReference type="ARBA" id="ARBA00022989"/>
    </source>
</evidence>
<proteinExistence type="inferred from homology"/>
<dbReference type="GO" id="GO:0017004">
    <property type="term" value="P:cytochrome complex assembly"/>
    <property type="evidence" value="ECO:0007669"/>
    <property type="project" value="UniProtKB-UniRule"/>
</dbReference>
<accession>A0A1Z1MJJ2</accession>